<dbReference type="RefSeq" id="XP_010942327.1">
    <property type="nucleotide sequence ID" value="XM_010944025.3"/>
</dbReference>
<proteinExistence type="predicted"/>
<gene>
    <name evidence="2" type="primary">LOC105060357</name>
</gene>
<keyword evidence="1" id="KW-1185">Reference proteome</keyword>
<dbReference type="InParanoid" id="A0A6I9SF46"/>
<dbReference type="Pfam" id="PF14009">
    <property type="entry name" value="PADRE"/>
    <property type="match status" value="1"/>
</dbReference>
<protein>
    <submittedName>
        <fullName evidence="2">Uncharacterized protein LOC105060357</fullName>
    </submittedName>
</protein>
<reference evidence="2" key="1">
    <citation type="submission" date="2025-08" db="UniProtKB">
        <authorList>
            <consortium name="RefSeq"/>
        </authorList>
    </citation>
    <scope>IDENTIFICATION</scope>
</reference>
<accession>A0A6I9SF46</accession>
<organism evidence="1 2">
    <name type="scientific">Elaeis guineensis var. tenera</name>
    <name type="common">Oil palm</name>
    <dbReference type="NCBI Taxonomy" id="51953"/>
    <lineage>
        <taxon>Eukaryota</taxon>
        <taxon>Viridiplantae</taxon>
        <taxon>Streptophyta</taxon>
        <taxon>Embryophyta</taxon>
        <taxon>Tracheophyta</taxon>
        <taxon>Spermatophyta</taxon>
        <taxon>Magnoliopsida</taxon>
        <taxon>Liliopsida</taxon>
        <taxon>Arecaceae</taxon>
        <taxon>Arecoideae</taxon>
        <taxon>Cocoseae</taxon>
        <taxon>Elaeidinae</taxon>
        <taxon>Elaeis</taxon>
    </lineage>
</organism>
<dbReference type="AlphaFoldDB" id="A0A6I9SF46"/>
<dbReference type="InterPro" id="IPR025322">
    <property type="entry name" value="PADRE_dom"/>
</dbReference>
<dbReference type="GeneID" id="105060357"/>
<sequence>MGLKSLSLQTIPWGFHVVGAHCRPSGGRRTSPAPVRLIGSDGRVQVYNRPVAAAELMKEYPRHLVCRSDSFFIGRKVPALAAGEHLQPGQSYFLLPSHFFHSVLSFVTFASSFTTLNHPNGVKKQAVIRPFDVQKTAEGTLQITVSDDFFLVDKVKQEEEEQNRRRVCTTEALEKEYGRLVRCKSAKWRPKLETIGEAATERRRGGWIRRGVLGFVRLRRRRKKKGAHCT</sequence>
<dbReference type="PANTHER" id="PTHR33052">
    <property type="entry name" value="DUF4228 DOMAIN PROTEIN-RELATED"/>
    <property type="match status" value="1"/>
</dbReference>
<dbReference type="KEGG" id="egu:105060357"/>
<dbReference type="Proteomes" id="UP000504607">
    <property type="component" value="Unplaced"/>
</dbReference>
<dbReference type="OrthoDB" id="652082at2759"/>
<name>A0A6I9SF46_ELAGV</name>
<evidence type="ECO:0000313" key="2">
    <source>
        <dbReference type="RefSeq" id="XP_010942327.1"/>
    </source>
</evidence>
<evidence type="ECO:0000313" key="1">
    <source>
        <dbReference type="Proteomes" id="UP000504607"/>
    </source>
</evidence>